<comment type="similarity">
    <text evidence="8 9">Belongs to the TRAP transporter small permease family.</text>
</comment>
<evidence type="ECO:0000256" key="8">
    <source>
        <dbReference type="ARBA" id="ARBA00038436"/>
    </source>
</evidence>
<evidence type="ECO:0000256" key="1">
    <source>
        <dbReference type="ARBA" id="ARBA00004429"/>
    </source>
</evidence>
<keyword evidence="2 9" id="KW-0813">Transport</keyword>
<evidence type="ECO:0000256" key="5">
    <source>
        <dbReference type="ARBA" id="ARBA00022692"/>
    </source>
</evidence>
<keyword evidence="3" id="KW-1003">Cell membrane</keyword>
<proteinExistence type="inferred from homology"/>
<keyword evidence="4 9" id="KW-0997">Cell inner membrane</keyword>
<organism evidence="11 12">
    <name type="scientific">Corticimicrobacter populi</name>
    <dbReference type="NCBI Taxonomy" id="2175229"/>
    <lineage>
        <taxon>Bacteria</taxon>
        <taxon>Pseudomonadati</taxon>
        <taxon>Pseudomonadota</taxon>
        <taxon>Betaproteobacteria</taxon>
        <taxon>Burkholderiales</taxon>
        <taxon>Alcaligenaceae</taxon>
        <taxon>Corticimicrobacter</taxon>
    </lineage>
</organism>
<evidence type="ECO:0000313" key="11">
    <source>
        <dbReference type="EMBL" id="PWF22757.1"/>
    </source>
</evidence>
<accession>A0A2V1JWP9</accession>
<dbReference type="GO" id="GO:0015740">
    <property type="term" value="P:C4-dicarboxylate transport"/>
    <property type="evidence" value="ECO:0007669"/>
    <property type="project" value="TreeGrafter"/>
</dbReference>
<keyword evidence="12" id="KW-1185">Reference proteome</keyword>
<dbReference type="Pfam" id="PF04290">
    <property type="entry name" value="DctQ"/>
    <property type="match status" value="1"/>
</dbReference>
<sequence>MSRSPSHPPRTPLARARRYYFLTLKYIVVLGMLTITALIFANVVLRYGFNSSLFFTEEVSRLMFVWLVFMGALLVLHERAHIHVDMLTSRLPFGWQKALRLLSHLIMLGITLLLLTGSWSQMLINRGVGAPATGIPMTLFYGAGVTFSILSALVILHDLIEYARQPAPAASLHAGQDISAH</sequence>
<name>A0A2V1JWP9_9BURK</name>
<feature type="domain" description="Tripartite ATP-independent periplasmic transporters DctQ component" evidence="10">
    <location>
        <begin position="35"/>
        <end position="163"/>
    </location>
</feature>
<protein>
    <recommendedName>
        <fullName evidence="9">TRAP transporter small permease protein</fullName>
    </recommendedName>
</protein>
<dbReference type="GO" id="GO:0005886">
    <property type="term" value="C:plasma membrane"/>
    <property type="evidence" value="ECO:0007669"/>
    <property type="project" value="UniProtKB-SubCell"/>
</dbReference>
<dbReference type="EMBL" id="QETA01000004">
    <property type="protein sequence ID" value="PWF22757.1"/>
    <property type="molecule type" value="Genomic_DNA"/>
</dbReference>
<dbReference type="AlphaFoldDB" id="A0A2V1JWP9"/>
<keyword evidence="6 9" id="KW-1133">Transmembrane helix</keyword>
<feature type="transmembrane region" description="Helical" evidence="9">
    <location>
        <begin position="59"/>
        <end position="77"/>
    </location>
</feature>
<gene>
    <name evidence="11" type="ORF">DD235_10755</name>
</gene>
<feature type="transmembrane region" description="Helical" evidence="9">
    <location>
        <begin position="21"/>
        <end position="47"/>
    </location>
</feature>
<evidence type="ECO:0000256" key="4">
    <source>
        <dbReference type="ARBA" id="ARBA00022519"/>
    </source>
</evidence>
<dbReference type="RefSeq" id="WP_109062084.1">
    <property type="nucleotide sequence ID" value="NZ_QETA01000004.1"/>
</dbReference>
<dbReference type="PANTHER" id="PTHR35011:SF2">
    <property type="entry name" value="2,3-DIKETO-L-GULONATE TRAP TRANSPORTER SMALL PERMEASE PROTEIN YIAM"/>
    <property type="match status" value="1"/>
</dbReference>
<feature type="transmembrane region" description="Helical" evidence="9">
    <location>
        <begin position="139"/>
        <end position="156"/>
    </location>
</feature>
<evidence type="ECO:0000313" key="12">
    <source>
        <dbReference type="Proteomes" id="UP000245212"/>
    </source>
</evidence>
<evidence type="ECO:0000256" key="9">
    <source>
        <dbReference type="RuleBase" id="RU369079"/>
    </source>
</evidence>
<evidence type="ECO:0000256" key="2">
    <source>
        <dbReference type="ARBA" id="ARBA00022448"/>
    </source>
</evidence>
<dbReference type="PANTHER" id="PTHR35011">
    <property type="entry name" value="2,3-DIKETO-L-GULONATE TRAP TRANSPORTER SMALL PERMEASE PROTEIN YIAM"/>
    <property type="match status" value="1"/>
</dbReference>
<comment type="subcellular location">
    <subcellularLocation>
        <location evidence="1 9">Cell inner membrane</location>
        <topology evidence="1 9">Multi-pass membrane protein</topology>
    </subcellularLocation>
</comment>
<dbReference type="GO" id="GO:0022857">
    <property type="term" value="F:transmembrane transporter activity"/>
    <property type="evidence" value="ECO:0007669"/>
    <property type="project" value="UniProtKB-UniRule"/>
</dbReference>
<evidence type="ECO:0000256" key="3">
    <source>
        <dbReference type="ARBA" id="ARBA00022475"/>
    </source>
</evidence>
<comment type="function">
    <text evidence="9">Part of the tripartite ATP-independent periplasmic (TRAP) transport system.</text>
</comment>
<evidence type="ECO:0000259" key="10">
    <source>
        <dbReference type="Pfam" id="PF04290"/>
    </source>
</evidence>
<dbReference type="InterPro" id="IPR007387">
    <property type="entry name" value="TRAP_DctQ"/>
</dbReference>
<reference evidence="12" key="1">
    <citation type="submission" date="2018-05" db="EMBL/GenBank/DDBJ databases">
        <authorList>
            <person name="Li Y."/>
        </authorList>
    </citation>
    <scope>NUCLEOTIDE SEQUENCE [LARGE SCALE GENOMIC DNA]</scope>
    <source>
        <strain evidence="12">3d-2-2</strain>
    </source>
</reference>
<evidence type="ECO:0000256" key="6">
    <source>
        <dbReference type="ARBA" id="ARBA00022989"/>
    </source>
</evidence>
<keyword evidence="7 9" id="KW-0472">Membrane</keyword>
<keyword evidence="5 9" id="KW-0812">Transmembrane</keyword>
<dbReference type="InterPro" id="IPR055348">
    <property type="entry name" value="DctQ"/>
</dbReference>
<dbReference type="Proteomes" id="UP000245212">
    <property type="component" value="Unassembled WGS sequence"/>
</dbReference>
<comment type="subunit">
    <text evidence="9">The complex comprises the extracytoplasmic solute receptor protein and the two transmembrane proteins.</text>
</comment>
<evidence type="ECO:0000256" key="7">
    <source>
        <dbReference type="ARBA" id="ARBA00023136"/>
    </source>
</evidence>
<feature type="transmembrane region" description="Helical" evidence="9">
    <location>
        <begin position="98"/>
        <end position="119"/>
    </location>
</feature>
<comment type="caution">
    <text evidence="11">The sequence shown here is derived from an EMBL/GenBank/DDBJ whole genome shotgun (WGS) entry which is preliminary data.</text>
</comment>